<evidence type="ECO:0008006" key="4">
    <source>
        <dbReference type="Google" id="ProtNLM"/>
    </source>
</evidence>
<keyword evidence="1" id="KW-0472">Membrane</keyword>
<comment type="caution">
    <text evidence="2">The sequence shown here is derived from an EMBL/GenBank/DDBJ whole genome shotgun (WGS) entry which is preliminary data.</text>
</comment>
<feature type="transmembrane region" description="Helical" evidence="1">
    <location>
        <begin position="60"/>
        <end position="79"/>
    </location>
</feature>
<organism evidence="2 3">
    <name type="scientific">Lysobacter brunescens</name>
    <dbReference type="NCBI Taxonomy" id="262323"/>
    <lineage>
        <taxon>Bacteria</taxon>
        <taxon>Pseudomonadati</taxon>
        <taxon>Pseudomonadota</taxon>
        <taxon>Gammaproteobacteria</taxon>
        <taxon>Lysobacterales</taxon>
        <taxon>Lysobacteraceae</taxon>
        <taxon>Lysobacter</taxon>
    </lineage>
</organism>
<keyword evidence="1" id="KW-1133">Transmembrane helix</keyword>
<evidence type="ECO:0000313" key="2">
    <source>
        <dbReference type="EMBL" id="MFD0727295.1"/>
    </source>
</evidence>
<proteinExistence type="predicted"/>
<feature type="transmembrane region" description="Helical" evidence="1">
    <location>
        <begin position="6"/>
        <end position="24"/>
    </location>
</feature>
<feature type="transmembrane region" description="Helical" evidence="1">
    <location>
        <begin position="85"/>
        <end position="104"/>
    </location>
</feature>
<protein>
    <recommendedName>
        <fullName evidence="4">Transmembrane protein</fullName>
    </recommendedName>
</protein>
<name>A0ABW2YGA4_9GAMM</name>
<gene>
    <name evidence="2" type="ORF">ACFQ0E_17000</name>
</gene>
<reference evidence="3" key="1">
    <citation type="journal article" date="2019" name="Int. J. Syst. Evol. Microbiol.">
        <title>The Global Catalogue of Microorganisms (GCM) 10K type strain sequencing project: providing services to taxonomists for standard genome sequencing and annotation.</title>
        <authorList>
            <consortium name="The Broad Institute Genomics Platform"/>
            <consortium name="The Broad Institute Genome Sequencing Center for Infectious Disease"/>
            <person name="Wu L."/>
            <person name="Ma J."/>
        </authorList>
    </citation>
    <scope>NUCLEOTIDE SEQUENCE [LARGE SCALE GENOMIC DNA]</scope>
    <source>
        <strain evidence="3">CCUG 55585</strain>
    </source>
</reference>
<evidence type="ECO:0000313" key="3">
    <source>
        <dbReference type="Proteomes" id="UP001597110"/>
    </source>
</evidence>
<dbReference type="Proteomes" id="UP001597110">
    <property type="component" value="Unassembled WGS sequence"/>
</dbReference>
<dbReference type="RefSeq" id="WP_386825883.1">
    <property type="nucleotide sequence ID" value="NZ_JBHTIF010000005.1"/>
</dbReference>
<dbReference type="EMBL" id="JBHTIF010000005">
    <property type="protein sequence ID" value="MFD0727295.1"/>
    <property type="molecule type" value="Genomic_DNA"/>
</dbReference>
<sequence length="109" mass="12252">MELKQIIVPLALFVCITYAFRVLVDAVMRYRMLREPGTEDLLRSILQGEQAERRLSSLRWGLLATFLATGFAIIDLLGLREVTPGAIGILLAATGLSQLLYFALTRDRR</sequence>
<keyword evidence="3" id="KW-1185">Reference proteome</keyword>
<evidence type="ECO:0000256" key="1">
    <source>
        <dbReference type="SAM" id="Phobius"/>
    </source>
</evidence>
<keyword evidence="1" id="KW-0812">Transmembrane</keyword>
<accession>A0ABW2YGA4</accession>